<dbReference type="EMBL" id="JAHRIO010093541">
    <property type="protein sequence ID" value="MEQ2189649.1"/>
    <property type="molecule type" value="Genomic_DNA"/>
</dbReference>
<feature type="non-terminal residue" evidence="2">
    <location>
        <position position="113"/>
    </location>
</feature>
<sequence>MSETNKTETEDATAEQAAEAEQLDETCVVEAVQVEKHRNERPRMLTEKGREFHKEKLQGLQRRFDSIYDRWKALIKVAKKSVIKGDSVDILEGHMDIAQREVAELNGLYDEYR</sequence>
<proteinExistence type="predicted"/>
<feature type="region of interest" description="Disordered" evidence="1">
    <location>
        <begin position="1"/>
        <end position="23"/>
    </location>
</feature>
<accession>A0ABV0Q1I8</accession>
<organism evidence="2 3">
    <name type="scientific">Goodea atripinnis</name>
    <dbReference type="NCBI Taxonomy" id="208336"/>
    <lineage>
        <taxon>Eukaryota</taxon>
        <taxon>Metazoa</taxon>
        <taxon>Chordata</taxon>
        <taxon>Craniata</taxon>
        <taxon>Vertebrata</taxon>
        <taxon>Euteleostomi</taxon>
        <taxon>Actinopterygii</taxon>
        <taxon>Neopterygii</taxon>
        <taxon>Teleostei</taxon>
        <taxon>Neoteleostei</taxon>
        <taxon>Acanthomorphata</taxon>
        <taxon>Ovalentaria</taxon>
        <taxon>Atherinomorphae</taxon>
        <taxon>Cyprinodontiformes</taxon>
        <taxon>Goodeidae</taxon>
        <taxon>Goodea</taxon>
    </lineage>
</organism>
<protein>
    <submittedName>
        <fullName evidence="2">Uncharacterized protein</fullName>
    </submittedName>
</protein>
<gene>
    <name evidence="2" type="ORF">GOODEAATRI_027405</name>
</gene>
<comment type="caution">
    <text evidence="2">The sequence shown here is derived from an EMBL/GenBank/DDBJ whole genome shotgun (WGS) entry which is preliminary data.</text>
</comment>
<reference evidence="2 3" key="1">
    <citation type="submission" date="2021-06" db="EMBL/GenBank/DDBJ databases">
        <authorList>
            <person name="Palmer J.M."/>
        </authorList>
    </citation>
    <scope>NUCLEOTIDE SEQUENCE [LARGE SCALE GENOMIC DNA]</scope>
    <source>
        <strain evidence="2 3">GA_2019</strain>
        <tissue evidence="2">Muscle</tissue>
    </source>
</reference>
<dbReference type="Proteomes" id="UP001476798">
    <property type="component" value="Unassembled WGS sequence"/>
</dbReference>
<name>A0ABV0Q1I8_9TELE</name>
<keyword evidence="3" id="KW-1185">Reference proteome</keyword>
<evidence type="ECO:0000313" key="2">
    <source>
        <dbReference type="EMBL" id="MEQ2189649.1"/>
    </source>
</evidence>
<evidence type="ECO:0000256" key="1">
    <source>
        <dbReference type="SAM" id="MobiDB-lite"/>
    </source>
</evidence>
<evidence type="ECO:0000313" key="3">
    <source>
        <dbReference type="Proteomes" id="UP001476798"/>
    </source>
</evidence>